<dbReference type="Proteomes" id="UP001152320">
    <property type="component" value="Chromosome 6"/>
</dbReference>
<keyword evidence="2" id="KW-1003">Cell membrane</keyword>
<evidence type="ECO:0000256" key="9">
    <source>
        <dbReference type="ARBA" id="ARBA00023224"/>
    </source>
</evidence>
<dbReference type="PROSITE" id="PS00237">
    <property type="entry name" value="G_PROTEIN_RECEP_F1_1"/>
    <property type="match status" value="1"/>
</dbReference>
<dbReference type="InterPro" id="IPR000276">
    <property type="entry name" value="GPCR_Rhodpsn"/>
</dbReference>
<evidence type="ECO:0000259" key="12">
    <source>
        <dbReference type="PROSITE" id="PS50262"/>
    </source>
</evidence>
<dbReference type="GO" id="GO:0005886">
    <property type="term" value="C:plasma membrane"/>
    <property type="evidence" value="ECO:0007669"/>
    <property type="project" value="UniProtKB-SubCell"/>
</dbReference>
<dbReference type="OrthoDB" id="10042731at2759"/>
<evidence type="ECO:0000256" key="4">
    <source>
        <dbReference type="ARBA" id="ARBA00022989"/>
    </source>
</evidence>
<evidence type="ECO:0000256" key="1">
    <source>
        <dbReference type="ARBA" id="ARBA00004651"/>
    </source>
</evidence>
<dbReference type="Gene3D" id="1.20.1070.10">
    <property type="entry name" value="Rhodopsin 7-helix transmembrane proteins"/>
    <property type="match status" value="1"/>
</dbReference>
<dbReference type="PANTHER" id="PTHR24248:SF199">
    <property type="entry name" value="IP13425P-RELATED"/>
    <property type="match status" value="1"/>
</dbReference>
<comment type="caution">
    <text evidence="13">The sequence shown here is derived from an EMBL/GenBank/DDBJ whole genome shotgun (WGS) entry which is preliminary data.</text>
</comment>
<dbReference type="AlphaFoldDB" id="A0A9Q1C969"/>
<protein>
    <submittedName>
        <fullName evidence="13">Adenosine receptor A2a</fullName>
    </submittedName>
</protein>
<keyword evidence="6 11" id="KW-0472">Membrane</keyword>
<dbReference type="GO" id="GO:0043410">
    <property type="term" value="P:positive regulation of MAPK cascade"/>
    <property type="evidence" value="ECO:0007669"/>
    <property type="project" value="TreeGrafter"/>
</dbReference>
<evidence type="ECO:0000256" key="10">
    <source>
        <dbReference type="RuleBase" id="RU000688"/>
    </source>
</evidence>
<keyword evidence="4 11" id="KW-1133">Transmembrane helix</keyword>
<keyword evidence="8 10" id="KW-0675">Receptor</keyword>
<keyword evidence="14" id="KW-1185">Reference proteome</keyword>
<evidence type="ECO:0000256" key="3">
    <source>
        <dbReference type="ARBA" id="ARBA00022692"/>
    </source>
</evidence>
<feature type="transmembrane region" description="Helical" evidence="11">
    <location>
        <begin position="101"/>
        <end position="122"/>
    </location>
</feature>
<dbReference type="EMBL" id="JAIZAY010000006">
    <property type="protein sequence ID" value="KAJ8041036.1"/>
    <property type="molecule type" value="Genomic_DNA"/>
</dbReference>
<evidence type="ECO:0000256" key="5">
    <source>
        <dbReference type="ARBA" id="ARBA00023040"/>
    </source>
</evidence>
<evidence type="ECO:0000256" key="8">
    <source>
        <dbReference type="ARBA" id="ARBA00023170"/>
    </source>
</evidence>
<dbReference type="PANTHER" id="PTHR24248">
    <property type="entry name" value="ADRENERGIC RECEPTOR-RELATED G-PROTEIN COUPLED RECEPTOR"/>
    <property type="match status" value="1"/>
</dbReference>
<dbReference type="InterPro" id="IPR017452">
    <property type="entry name" value="GPCR_Rhodpsn_7TM"/>
</dbReference>
<evidence type="ECO:0000256" key="2">
    <source>
        <dbReference type="ARBA" id="ARBA00022475"/>
    </source>
</evidence>
<comment type="subcellular location">
    <subcellularLocation>
        <location evidence="1">Cell membrane</location>
        <topology evidence="1">Multi-pass membrane protein</topology>
    </subcellularLocation>
</comment>
<dbReference type="SUPFAM" id="SSF81321">
    <property type="entry name" value="Family A G protein-coupled receptor-like"/>
    <property type="match status" value="1"/>
</dbReference>
<name>A0A9Q1C969_HOLLE</name>
<dbReference type="Pfam" id="PF00001">
    <property type="entry name" value="7tm_1"/>
    <property type="match status" value="1"/>
</dbReference>
<keyword evidence="5 10" id="KW-0297">G-protein coupled receptor</keyword>
<feature type="domain" description="G-protein coupled receptors family 1 profile" evidence="12">
    <location>
        <begin position="42"/>
        <end position="150"/>
    </location>
</feature>
<accession>A0A9Q1C969</accession>
<dbReference type="GO" id="GO:0071880">
    <property type="term" value="P:adenylate cyclase-activating adrenergic receptor signaling pathway"/>
    <property type="evidence" value="ECO:0007669"/>
    <property type="project" value="TreeGrafter"/>
</dbReference>
<sequence>MFNKSNEQNISESGGIYLRVEFSGAIIYVGVYFLIISSGIVGNSLVLISFVRFKEVRKVNNYYIFGLAIADIFTCLIAIPVAICNRLIISDLTCHAGTRPLFFLPAYMLTSVSTFLLFAITIDRYIAISRPLRYSHIMTRKKTKRIVLGV</sequence>
<keyword evidence="9 10" id="KW-0807">Transducer</keyword>
<dbReference type="PROSITE" id="PS50262">
    <property type="entry name" value="G_PROTEIN_RECEP_F1_2"/>
    <property type="match status" value="1"/>
</dbReference>
<keyword evidence="3 10" id="KW-0812">Transmembrane</keyword>
<evidence type="ECO:0000256" key="7">
    <source>
        <dbReference type="ARBA" id="ARBA00023157"/>
    </source>
</evidence>
<feature type="transmembrane region" description="Helical" evidence="11">
    <location>
        <begin position="25"/>
        <end position="50"/>
    </location>
</feature>
<evidence type="ECO:0000256" key="6">
    <source>
        <dbReference type="ARBA" id="ARBA00023136"/>
    </source>
</evidence>
<reference evidence="13" key="1">
    <citation type="submission" date="2021-10" db="EMBL/GenBank/DDBJ databases">
        <title>Tropical sea cucumber genome reveals ecological adaptation and Cuvierian tubules defense mechanism.</title>
        <authorList>
            <person name="Chen T."/>
        </authorList>
    </citation>
    <scope>NUCLEOTIDE SEQUENCE</scope>
    <source>
        <strain evidence="13">Nanhai2018</strain>
        <tissue evidence="13">Muscle</tissue>
    </source>
</reference>
<evidence type="ECO:0000256" key="11">
    <source>
        <dbReference type="SAM" id="Phobius"/>
    </source>
</evidence>
<evidence type="ECO:0000313" key="14">
    <source>
        <dbReference type="Proteomes" id="UP001152320"/>
    </source>
</evidence>
<comment type="similarity">
    <text evidence="10">Belongs to the G-protein coupled receptor 1 family.</text>
</comment>
<keyword evidence="7" id="KW-1015">Disulfide bond</keyword>
<dbReference type="GO" id="GO:0004993">
    <property type="term" value="F:G protein-coupled serotonin receptor activity"/>
    <property type="evidence" value="ECO:0007669"/>
    <property type="project" value="UniProtKB-ARBA"/>
</dbReference>
<proteinExistence type="inferred from homology"/>
<organism evidence="13 14">
    <name type="scientific">Holothuria leucospilota</name>
    <name type="common">Black long sea cucumber</name>
    <name type="synonym">Mertensiothuria leucospilota</name>
    <dbReference type="NCBI Taxonomy" id="206669"/>
    <lineage>
        <taxon>Eukaryota</taxon>
        <taxon>Metazoa</taxon>
        <taxon>Echinodermata</taxon>
        <taxon>Eleutherozoa</taxon>
        <taxon>Echinozoa</taxon>
        <taxon>Holothuroidea</taxon>
        <taxon>Aspidochirotacea</taxon>
        <taxon>Aspidochirotida</taxon>
        <taxon>Holothuriidae</taxon>
        <taxon>Holothuria</taxon>
    </lineage>
</organism>
<evidence type="ECO:0000313" key="13">
    <source>
        <dbReference type="EMBL" id="KAJ8041036.1"/>
    </source>
</evidence>
<feature type="transmembrane region" description="Helical" evidence="11">
    <location>
        <begin position="62"/>
        <end position="89"/>
    </location>
</feature>
<gene>
    <name evidence="13" type="ORF">HOLleu_15523</name>
</gene>
<dbReference type="PRINTS" id="PR00237">
    <property type="entry name" value="GPCRRHODOPSN"/>
</dbReference>